<protein>
    <submittedName>
        <fullName evidence="1">Uncharacterized protein</fullName>
    </submittedName>
</protein>
<accession>A0ACC2KKU4</accession>
<keyword evidence="2" id="KW-1185">Reference proteome</keyword>
<name>A0ACC2KKU4_PERAE</name>
<dbReference type="EMBL" id="CM056818">
    <property type="protein sequence ID" value="KAJ8621717.1"/>
    <property type="molecule type" value="Genomic_DNA"/>
</dbReference>
<evidence type="ECO:0000313" key="1">
    <source>
        <dbReference type="EMBL" id="KAJ8621717.1"/>
    </source>
</evidence>
<gene>
    <name evidence="1" type="ORF">MRB53_030246</name>
</gene>
<proteinExistence type="predicted"/>
<reference evidence="1 2" key="1">
    <citation type="journal article" date="2022" name="Hortic Res">
        <title>A haplotype resolved chromosomal level avocado genome allows analysis of novel avocado genes.</title>
        <authorList>
            <person name="Nath O."/>
            <person name="Fletcher S.J."/>
            <person name="Hayward A."/>
            <person name="Shaw L.M."/>
            <person name="Masouleh A.K."/>
            <person name="Furtado A."/>
            <person name="Henry R.J."/>
            <person name="Mitter N."/>
        </authorList>
    </citation>
    <scope>NUCLEOTIDE SEQUENCE [LARGE SCALE GENOMIC DNA]</scope>
    <source>
        <strain evidence="2">cv. Hass</strain>
    </source>
</reference>
<evidence type="ECO:0000313" key="2">
    <source>
        <dbReference type="Proteomes" id="UP001234297"/>
    </source>
</evidence>
<comment type="caution">
    <text evidence="1">The sequence shown here is derived from an EMBL/GenBank/DDBJ whole genome shotgun (WGS) entry which is preliminary data.</text>
</comment>
<organism evidence="1 2">
    <name type="scientific">Persea americana</name>
    <name type="common">Avocado</name>
    <dbReference type="NCBI Taxonomy" id="3435"/>
    <lineage>
        <taxon>Eukaryota</taxon>
        <taxon>Viridiplantae</taxon>
        <taxon>Streptophyta</taxon>
        <taxon>Embryophyta</taxon>
        <taxon>Tracheophyta</taxon>
        <taxon>Spermatophyta</taxon>
        <taxon>Magnoliopsida</taxon>
        <taxon>Magnoliidae</taxon>
        <taxon>Laurales</taxon>
        <taxon>Lauraceae</taxon>
        <taxon>Persea</taxon>
    </lineage>
</organism>
<sequence length="367" mass="40515">MMVFNISVPHFKESLFLSLLFASHLLLDYKNLPRNFSFCSTIMAEICGFAKDSQCKMEPSSQVSNEPQADQQNKPSTEVPVAAESSISSNDGRKVSREDIELVQNLIERCLQLYMNKAEVVRTLLNRARIEPGFTSLVWQKLEEENTDFFKAYYIRLKLKKQIVMFNRLLERQYNLMKYPMQQKVPLAPIQNGIHHMPVNNLPIGYPVIQQTPMPAPGQPHLDSMGCGLSSCHVVNGVPASGNFHPIRMNSGNDTVMDNSTADVHPVIPPGSAASSISDMALGPDGGAGNPRDSLTFLAQLPYTFSLSDLTADLANMGDLGPLGNYTGSPFLPSESDILLDSSEHDDLVDEFFVDSIPGPCSQSEEE</sequence>
<dbReference type="Proteomes" id="UP001234297">
    <property type="component" value="Chromosome 10"/>
</dbReference>